<proteinExistence type="predicted"/>
<name>A0A6N2MLQ4_SALVM</name>
<organism evidence="1">
    <name type="scientific">Salix viminalis</name>
    <name type="common">Common osier</name>
    <name type="synonym">Basket willow</name>
    <dbReference type="NCBI Taxonomy" id="40686"/>
    <lineage>
        <taxon>Eukaryota</taxon>
        <taxon>Viridiplantae</taxon>
        <taxon>Streptophyta</taxon>
        <taxon>Embryophyta</taxon>
        <taxon>Tracheophyta</taxon>
        <taxon>Spermatophyta</taxon>
        <taxon>Magnoliopsida</taxon>
        <taxon>eudicotyledons</taxon>
        <taxon>Gunneridae</taxon>
        <taxon>Pentapetalae</taxon>
        <taxon>rosids</taxon>
        <taxon>fabids</taxon>
        <taxon>Malpighiales</taxon>
        <taxon>Salicaceae</taxon>
        <taxon>Saliceae</taxon>
        <taxon>Salix</taxon>
    </lineage>
</organism>
<evidence type="ECO:0000313" key="1">
    <source>
        <dbReference type="EMBL" id="VFU53743.1"/>
    </source>
</evidence>
<protein>
    <submittedName>
        <fullName evidence="1">Uncharacterized protein</fullName>
    </submittedName>
</protein>
<gene>
    <name evidence="1" type="ORF">SVIM_LOCUS373483</name>
</gene>
<dbReference type="AlphaFoldDB" id="A0A6N2MLQ4"/>
<reference evidence="1" key="1">
    <citation type="submission" date="2019-03" db="EMBL/GenBank/DDBJ databases">
        <authorList>
            <person name="Mank J."/>
            <person name="Almeida P."/>
        </authorList>
    </citation>
    <scope>NUCLEOTIDE SEQUENCE</scope>
    <source>
        <strain evidence="1">78183</strain>
    </source>
</reference>
<sequence>MVQNHSQKGITRLPIKVLVVKVAMVERGPETPHIFQAFFLRRKFAVPDKDYTASKWSPFT</sequence>
<accession>A0A6N2MLQ4</accession>
<dbReference type="EMBL" id="CAADRP010001819">
    <property type="protein sequence ID" value="VFU53743.1"/>
    <property type="molecule type" value="Genomic_DNA"/>
</dbReference>